<accession>A0A5N8VAZ6</accession>
<comment type="caution">
    <text evidence="2">The sequence shown here is derived from an EMBL/GenBank/DDBJ whole genome shotgun (WGS) entry which is preliminary data.</text>
</comment>
<feature type="transmembrane region" description="Helical" evidence="1">
    <location>
        <begin position="21"/>
        <end position="39"/>
    </location>
</feature>
<keyword evidence="3" id="KW-1185">Reference proteome</keyword>
<keyword evidence="1" id="KW-0812">Transmembrane</keyword>
<evidence type="ECO:0000256" key="1">
    <source>
        <dbReference type="SAM" id="Phobius"/>
    </source>
</evidence>
<dbReference type="Proteomes" id="UP000325849">
    <property type="component" value="Unassembled WGS sequence"/>
</dbReference>
<keyword evidence="1" id="KW-0472">Membrane</keyword>
<gene>
    <name evidence="2" type="ORF">FNH09_11135</name>
</gene>
<dbReference type="RefSeq" id="WP_152886673.1">
    <property type="nucleotide sequence ID" value="NZ_VJZD01000033.1"/>
</dbReference>
<feature type="transmembrane region" description="Helical" evidence="1">
    <location>
        <begin position="51"/>
        <end position="69"/>
    </location>
</feature>
<dbReference type="EMBL" id="VJZD01000033">
    <property type="protein sequence ID" value="MPY31822.1"/>
    <property type="molecule type" value="Genomic_DNA"/>
</dbReference>
<evidence type="ECO:0000313" key="3">
    <source>
        <dbReference type="Proteomes" id="UP000325849"/>
    </source>
</evidence>
<protein>
    <submittedName>
        <fullName evidence="2">Uncharacterized protein</fullName>
    </submittedName>
</protein>
<reference evidence="2 3" key="1">
    <citation type="submission" date="2019-07" db="EMBL/GenBank/DDBJ databases">
        <title>New species of Amycolatopsis and Streptomyces.</title>
        <authorList>
            <person name="Duangmal K."/>
            <person name="Teo W.F.A."/>
            <person name="Lipun K."/>
        </authorList>
    </citation>
    <scope>NUCLEOTIDE SEQUENCE [LARGE SCALE GENOMIC DNA]</scope>
    <source>
        <strain evidence="2 3">NBRC 109810</strain>
    </source>
</reference>
<proteinExistence type="predicted"/>
<evidence type="ECO:0000313" key="2">
    <source>
        <dbReference type="EMBL" id="MPY31822.1"/>
    </source>
</evidence>
<sequence length="107" mass="11743">MKRSDSVPDGAIAAHRVDQHWWKAPLIASVIAAPVLGVWSGMAQADRTLNLQTVALAVADAALIVLWVLPHRRRWRAFRLLLSALLGGFALVSAAVAGWVLLHWQDY</sequence>
<name>A0A5N8VAZ6_9ACTN</name>
<organism evidence="2 3">
    <name type="scientific">Streptomyces adustus</name>
    <dbReference type="NCBI Taxonomy" id="1609272"/>
    <lineage>
        <taxon>Bacteria</taxon>
        <taxon>Bacillati</taxon>
        <taxon>Actinomycetota</taxon>
        <taxon>Actinomycetes</taxon>
        <taxon>Kitasatosporales</taxon>
        <taxon>Streptomycetaceae</taxon>
        <taxon>Streptomyces</taxon>
    </lineage>
</organism>
<dbReference type="AlphaFoldDB" id="A0A5N8VAZ6"/>
<keyword evidence="1" id="KW-1133">Transmembrane helix</keyword>
<feature type="transmembrane region" description="Helical" evidence="1">
    <location>
        <begin position="81"/>
        <end position="102"/>
    </location>
</feature>